<dbReference type="OrthoDB" id="1001883at2759"/>
<name>A0A1R3HAI4_9ROSI</name>
<dbReference type="InterPro" id="IPR036875">
    <property type="entry name" value="Znf_CCHC_sf"/>
</dbReference>
<protein>
    <submittedName>
        <fullName evidence="7">Zinc finger, PMZ-type</fullName>
    </submittedName>
</protein>
<dbReference type="GO" id="GO:0008270">
    <property type="term" value="F:zinc ion binding"/>
    <property type="evidence" value="ECO:0007669"/>
    <property type="project" value="UniProtKB-KW"/>
</dbReference>
<evidence type="ECO:0000259" key="6">
    <source>
        <dbReference type="PROSITE" id="PS50966"/>
    </source>
</evidence>
<dbReference type="GO" id="GO:0003676">
    <property type="term" value="F:nucleic acid binding"/>
    <property type="evidence" value="ECO:0007669"/>
    <property type="project" value="InterPro"/>
</dbReference>
<evidence type="ECO:0000256" key="5">
    <source>
        <dbReference type="SAM" id="MobiDB-lite"/>
    </source>
</evidence>
<proteinExistence type="predicted"/>
<feature type="domain" description="SWIM-type" evidence="6">
    <location>
        <begin position="115"/>
        <end position="162"/>
    </location>
</feature>
<sequence>MNELKAKNKAAHDYLEEHWDPVNWSLAFASEISKCDVIDNNMVETFNGVILEARRKPIIAMLEDIRLYVMKRIVRNRQYGLSWKGDYGPRILAKLEKHRQRVGTWNVDWNGGNHYEVYYENADTQTREAFAVSLIYRTCSCRLWDVCGVPCHHALVAITFEGKDPLDFIDDYFKKSTYMKAYEALLHPVRGPSYWEQRDLEELHPPPLRQAKGKRKTERIREPLEGRKKTKMSRIGRKMKCGICKQTGHNSRRCPLNPKEDRQNIGAKKRKTNPSKVAKQKAERSSNHMVYTVCNPGKDNQLIVGRPVGKPRKYFNPRKFKEASSSQPRTEGNAPSQNPDYAIPTQESMKTV</sequence>
<evidence type="ECO:0000256" key="1">
    <source>
        <dbReference type="ARBA" id="ARBA00022723"/>
    </source>
</evidence>
<dbReference type="PANTHER" id="PTHR31973">
    <property type="entry name" value="POLYPROTEIN, PUTATIVE-RELATED"/>
    <property type="match status" value="1"/>
</dbReference>
<keyword evidence="8" id="KW-1185">Reference proteome</keyword>
<comment type="caution">
    <text evidence="7">The sequence shown here is derived from an EMBL/GenBank/DDBJ whole genome shotgun (WGS) entry which is preliminary data.</text>
</comment>
<evidence type="ECO:0000256" key="2">
    <source>
        <dbReference type="ARBA" id="ARBA00022771"/>
    </source>
</evidence>
<dbReference type="AlphaFoldDB" id="A0A1R3HAI4"/>
<dbReference type="Proteomes" id="UP000187203">
    <property type="component" value="Unassembled WGS sequence"/>
</dbReference>
<evidence type="ECO:0000256" key="3">
    <source>
        <dbReference type="ARBA" id="ARBA00022833"/>
    </source>
</evidence>
<dbReference type="EMBL" id="AWUE01020647">
    <property type="protein sequence ID" value="OMO67266.1"/>
    <property type="molecule type" value="Genomic_DNA"/>
</dbReference>
<evidence type="ECO:0000313" key="8">
    <source>
        <dbReference type="Proteomes" id="UP000187203"/>
    </source>
</evidence>
<dbReference type="SMART" id="SM00575">
    <property type="entry name" value="ZnF_PMZ"/>
    <property type="match status" value="1"/>
</dbReference>
<dbReference type="InterPro" id="IPR006564">
    <property type="entry name" value="Znf_PMZ"/>
</dbReference>
<dbReference type="PANTHER" id="PTHR31973:SF189">
    <property type="entry name" value="TRANSPOSASE, MUDR, PLANT, MULE TRANSPOSASE DOMAIN PROTEIN-RELATED"/>
    <property type="match status" value="1"/>
</dbReference>
<dbReference type="PROSITE" id="PS50966">
    <property type="entry name" value="ZF_SWIM"/>
    <property type="match status" value="1"/>
</dbReference>
<feature type="compositionally biased region" description="Basic residues" evidence="5">
    <location>
        <begin position="309"/>
        <end position="318"/>
    </location>
</feature>
<feature type="compositionally biased region" description="Polar residues" evidence="5">
    <location>
        <begin position="323"/>
        <end position="352"/>
    </location>
</feature>
<keyword evidence="3" id="KW-0862">Zinc</keyword>
<reference evidence="8" key="1">
    <citation type="submission" date="2013-09" db="EMBL/GenBank/DDBJ databases">
        <title>Corchorus olitorius genome sequencing.</title>
        <authorList>
            <person name="Alam M."/>
            <person name="Haque M.S."/>
            <person name="Islam M.S."/>
            <person name="Emdad E.M."/>
            <person name="Islam M.M."/>
            <person name="Ahmed B."/>
            <person name="Halim A."/>
            <person name="Hossen Q.M.M."/>
            <person name="Hossain M.Z."/>
            <person name="Ahmed R."/>
            <person name="Khan M.M."/>
            <person name="Islam R."/>
            <person name="Rashid M.M."/>
            <person name="Khan S.A."/>
            <person name="Rahman M.S."/>
            <person name="Alam M."/>
            <person name="Yahiya A.S."/>
            <person name="Khan M.S."/>
            <person name="Azam M.S."/>
            <person name="Haque T."/>
            <person name="Lashkar M.Z.H."/>
            <person name="Akhand A.I."/>
            <person name="Morshed G."/>
            <person name="Roy S."/>
            <person name="Uddin K.S."/>
            <person name="Rabeya T."/>
            <person name="Hossain A.S."/>
            <person name="Chowdhury A."/>
            <person name="Snigdha A.R."/>
            <person name="Mortoza M.S."/>
            <person name="Matin S.A."/>
            <person name="Hoque S.M.E."/>
            <person name="Islam M.K."/>
            <person name="Roy D.K."/>
            <person name="Haider R."/>
            <person name="Moosa M.M."/>
            <person name="Elias S.M."/>
            <person name="Hasan A.M."/>
            <person name="Jahan S."/>
            <person name="Shafiuddin M."/>
            <person name="Mahmood N."/>
            <person name="Shommy N.S."/>
        </authorList>
    </citation>
    <scope>NUCLEOTIDE SEQUENCE [LARGE SCALE GENOMIC DNA]</scope>
    <source>
        <strain evidence="8">cv. O-4</strain>
    </source>
</reference>
<accession>A0A1R3HAI4</accession>
<evidence type="ECO:0000313" key="7">
    <source>
        <dbReference type="EMBL" id="OMO67266.1"/>
    </source>
</evidence>
<evidence type="ECO:0000256" key="4">
    <source>
        <dbReference type="PROSITE-ProRule" id="PRU00325"/>
    </source>
</evidence>
<dbReference type="SUPFAM" id="SSF57756">
    <property type="entry name" value="Retrovirus zinc finger-like domains"/>
    <property type="match status" value="1"/>
</dbReference>
<feature type="region of interest" description="Disordered" evidence="5">
    <location>
        <begin position="246"/>
        <end position="352"/>
    </location>
</feature>
<keyword evidence="2 4" id="KW-0863">Zinc-finger</keyword>
<keyword evidence="1" id="KW-0479">Metal-binding</keyword>
<dbReference type="InterPro" id="IPR007527">
    <property type="entry name" value="Znf_SWIM"/>
</dbReference>
<gene>
    <name evidence="7" type="ORF">COLO4_30198</name>
</gene>
<organism evidence="7 8">
    <name type="scientific">Corchorus olitorius</name>
    <dbReference type="NCBI Taxonomy" id="93759"/>
    <lineage>
        <taxon>Eukaryota</taxon>
        <taxon>Viridiplantae</taxon>
        <taxon>Streptophyta</taxon>
        <taxon>Embryophyta</taxon>
        <taxon>Tracheophyta</taxon>
        <taxon>Spermatophyta</taxon>
        <taxon>Magnoliopsida</taxon>
        <taxon>eudicotyledons</taxon>
        <taxon>Gunneridae</taxon>
        <taxon>Pentapetalae</taxon>
        <taxon>rosids</taxon>
        <taxon>malvids</taxon>
        <taxon>Malvales</taxon>
        <taxon>Malvaceae</taxon>
        <taxon>Grewioideae</taxon>
        <taxon>Apeibeae</taxon>
        <taxon>Corchorus</taxon>
    </lineage>
</organism>
<dbReference type="Pfam" id="PF04434">
    <property type="entry name" value="SWIM"/>
    <property type="match status" value="1"/>
</dbReference>